<reference evidence="5 6" key="1">
    <citation type="submission" date="2022-08" db="EMBL/GenBank/DDBJ databases">
        <title>Reclassification of Massilia species as members of the genera Telluria, Duganella, Pseudoduganella, Mokoshia gen. nov. and Zemynaea gen. nov. using orthogonal and non-orthogonal genome-based approaches.</title>
        <authorList>
            <person name="Bowman J.P."/>
        </authorList>
    </citation>
    <scope>NUCLEOTIDE SEQUENCE [LARGE SCALE GENOMIC DNA]</scope>
    <source>
        <strain evidence="5 6">LMG 28164</strain>
    </source>
</reference>
<dbReference type="Proteomes" id="UP001205560">
    <property type="component" value="Unassembled WGS sequence"/>
</dbReference>
<evidence type="ECO:0000313" key="6">
    <source>
        <dbReference type="Proteomes" id="UP001205560"/>
    </source>
</evidence>
<proteinExistence type="predicted"/>
<evidence type="ECO:0000256" key="1">
    <source>
        <dbReference type="ARBA" id="ARBA00023015"/>
    </source>
</evidence>
<dbReference type="InterPro" id="IPR020449">
    <property type="entry name" value="Tscrpt_reg_AraC-type_HTH"/>
</dbReference>
<dbReference type="Pfam" id="PF12852">
    <property type="entry name" value="Cupin_6"/>
    <property type="match status" value="1"/>
</dbReference>
<evidence type="ECO:0000313" key="5">
    <source>
        <dbReference type="EMBL" id="MCS0589549.1"/>
    </source>
</evidence>
<accession>A0ABT2A5T6</accession>
<dbReference type="PANTHER" id="PTHR43436">
    <property type="entry name" value="ARAC-FAMILY TRANSCRIPTIONAL REGULATOR"/>
    <property type="match status" value="1"/>
</dbReference>
<evidence type="ECO:0000256" key="2">
    <source>
        <dbReference type="ARBA" id="ARBA00023125"/>
    </source>
</evidence>
<sequence length="304" mass="32571">MTDPFAEIVALLQPTAPYSKLVGGAGAWSVRREEYGRPFFCAVLEGSCHLAPDEHPALSLHAGDFVLLPAAAGFTMSSLAHGPVDEPAEPVRLPHGEIRHGRTDGPPDVRLLVGYCEFGAPDASLLVSLLPRLVHVRGEDRLATYVALLRDESRAQRPARDVVLAHLLEILLIEALRAGTGSTASPGLVRGLADERLAAAIKKMHAQPTQAWTVAALAKEAAMSRSAFFERFNREVGMAPIAYLLGWRMALAKDLLRRQEGGVAEVAERVGYGSASAFSTAFTRHVGVPPARFGRDLPQAAAHA</sequence>
<feature type="domain" description="HTH araC/xylS-type" evidence="4">
    <location>
        <begin position="195"/>
        <end position="296"/>
    </location>
</feature>
<dbReference type="PRINTS" id="PR00032">
    <property type="entry name" value="HTHARAC"/>
</dbReference>
<dbReference type="SUPFAM" id="SSF46689">
    <property type="entry name" value="Homeodomain-like"/>
    <property type="match status" value="2"/>
</dbReference>
<keyword evidence="2" id="KW-0238">DNA-binding</keyword>
<dbReference type="Gene3D" id="1.10.10.60">
    <property type="entry name" value="Homeodomain-like"/>
    <property type="match status" value="2"/>
</dbReference>
<gene>
    <name evidence="5" type="ORF">NX782_10050</name>
</gene>
<name>A0ABT2A5T6_9BURK</name>
<dbReference type="EMBL" id="JANUGX010000009">
    <property type="protein sequence ID" value="MCS0589549.1"/>
    <property type="molecule type" value="Genomic_DNA"/>
</dbReference>
<dbReference type="Pfam" id="PF12833">
    <property type="entry name" value="HTH_18"/>
    <property type="match status" value="1"/>
</dbReference>
<organism evidence="5 6">
    <name type="scientific">Massilia norwichensis</name>
    <dbReference type="NCBI Taxonomy" id="1442366"/>
    <lineage>
        <taxon>Bacteria</taxon>
        <taxon>Pseudomonadati</taxon>
        <taxon>Pseudomonadota</taxon>
        <taxon>Betaproteobacteria</taxon>
        <taxon>Burkholderiales</taxon>
        <taxon>Oxalobacteraceae</taxon>
        <taxon>Telluria group</taxon>
        <taxon>Massilia</taxon>
    </lineage>
</organism>
<comment type="caution">
    <text evidence="5">The sequence shown here is derived from an EMBL/GenBank/DDBJ whole genome shotgun (WGS) entry which is preliminary data.</text>
</comment>
<evidence type="ECO:0000256" key="3">
    <source>
        <dbReference type="ARBA" id="ARBA00023163"/>
    </source>
</evidence>
<dbReference type="InterPro" id="IPR018060">
    <property type="entry name" value="HTH_AraC"/>
</dbReference>
<dbReference type="PROSITE" id="PS01124">
    <property type="entry name" value="HTH_ARAC_FAMILY_2"/>
    <property type="match status" value="1"/>
</dbReference>
<dbReference type="InterPro" id="IPR032783">
    <property type="entry name" value="AraC_lig"/>
</dbReference>
<dbReference type="InterPro" id="IPR018062">
    <property type="entry name" value="HTH_AraC-typ_CS"/>
</dbReference>
<protein>
    <submittedName>
        <fullName evidence="5">AraC family transcriptional regulator</fullName>
    </submittedName>
</protein>
<keyword evidence="6" id="KW-1185">Reference proteome</keyword>
<dbReference type="PANTHER" id="PTHR43436:SF2">
    <property type="entry name" value="ARAC_XYLS FAMILY TRANSCRIPTIONAL REGULATOR"/>
    <property type="match status" value="1"/>
</dbReference>
<evidence type="ECO:0000259" key="4">
    <source>
        <dbReference type="PROSITE" id="PS01124"/>
    </source>
</evidence>
<keyword evidence="3" id="KW-0804">Transcription</keyword>
<dbReference type="PROSITE" id="PS00041">
    <property type="entry name" value="HTH_ARAC_FAMILY_1"/>
    <property type="match status" value="1"/>
</dbReference>
<dbReference type="InterPro" id="IPR009057">
    <property type="entry name" value="Homeodomain-like_sf"/>
</dbReference>
<keyword evidence="1" id="KW-0805">Transcription regulation</keyword>
<dbReference type="SMART" id="SM00342">
    <property type="entry name" value="HTH_ARAC"/>
    <property type="match status" value="1"/>
</dbReference>
<dbReference type="RefSeq" id="WP_258845308.1">
    <property type="nucleotide sequence ID" value="NZ_JANUGX010000009.1"/>
</dbReference>